<dbReference type="GO" id="GO:0009253">
    <property type="term" value="P:peptidoglycan catabolic process"/>
    <property type="evidence" value="ECO:0007669"/>
    <property type="project" value="InterPro"/>
</dbReference>
<feature type="domain" description="LysM" evidence="3">
    <location>
        <begin position="118"/>
        <end position="161"/>
    </location>
</feature>
<dbReference type="CDD" id="cd00118">
    <property type="entry name" value="LysM"/>
    <property type="match status" value="5"/>
</dbReference>
<dbReference type="Pfam" id="PF01520">
    <property type="entry name" value="Amidase_3"/>
    <property type="match status" value="1"/>
</dbReference>
<sequence>MERKIMHKSKGRWIVLSSSLLLSAVALGMATSVEVQAQELTDDATMVADDAATLTEDETAQVEAAVAELMSEVVAADEELAEPVTEAETEEVPEVEAAPEVAIQEAPVTMTKARVASGTHTVAYGDTLWKIASSNGITVAQLRQWNNLSSDAIFVGDQLVVTNPGTTTPAPTTPTTPTTPETPAPTQPSTATYTVRPGDYLYKIATANNVTVAQLKAWNNLTSNYIYSGDKLVVSNPATSTPTPTPTPEPETPTTPPKEETPTTTTKTYTVRPGDYLYKIATANNITVAQLKAWNNLTSNYIYSGDKLIVSKTTTTTPTPKPEEPTTPPKEETPKEETPKEETPTTAKTYTVKSGDSLWLIANNNGVSIAQLKAWNNLSSNYIYSGDVFYVSDPSKVTTPTPKPEEPKEETPKEETPKEETPKEETPKEETPKEETPKEETPTTAKTYTVKSGDSLWLIANNNGVTIAQLKAWNNLTSNYIYSGDVFYVSDPSKVTTPTPSPTPTDPETPTPPVVDDGDKTEESFDVKINQKNQDFYVGSSLSSATKADSIKYFGQRFQVVNETKDSKGKKLYEVAQNGVTVGFVSADAAVEVPANQRVVYLDAGHGGSETGTYNYGVAEKDLNLNITRQLAERLRSLGYMVYESRTSDIEIDIRERDDEPNELMPDIYVSIHHNAMPASYGGSVNGIVTLYHHPNIDEPGYKTLDTDNWTRINASKKLSESIQSALIKATGANDQGARQQNLHVTRTSNVPATLVELGFLDNWAEHQKLITPSYQQKLIGGLVTGITSYFGR</sequence>
<feature type="domain" description="LysM" evidence="3">
    <location>
        <begin position="191"/>
        <end position="234"/>
    </location>
</feature>
<evidence type="ECO:0000256" key="1">
    <source>
        <dbReference type="SAM" id="MobiDB-lite"/>
    </source>
</evidence>
<feature type="chain" id="PRO_5032319831" evidence="2">
    <location>
        <begin position="38"/>
        <end position="793"/>
    </location>
</feature>
<feature type="domain" description="LysM" evidence="3">
    <location>
        <begin position="446"/>
        <end position="489"/>
    </location>
</feature>
<proteinExistence type="predicted"/>
<dbReference type="SMART" id="SM00646">
    <property type="entry name" value="Ami_3"/>
    <property type="match status" value="1"/>
</dbReference>
<dbReference type="SMART" id="SM00257">
    <property type="entry name" value="LysM"/>
    <property type="match status" value="5"/>
</dbReference>
<feature type="signal peptide" evidence="2">
    <location>
        <begin position="1"/>
        <end position="37"/>
    </location>
</feature>
<evidence type="ECO:0000313" key="5">
    <source>
        <dbReference type="Proteomes" id="UP000440066"/>
    </source>
</evidence>
<feature type="compositionally biased region" description="Basic and acidic residues" evidence="1">
    <location>
        <begin position="321"/>
        <end position="343"/>
    </location>
</feature>
<evidence type="ECO:0000256" key="2">
    <source>
        <dbReference type="SAM" id="SignalP"/>
    </source>
</evidence>
<feature type="region of interest" description="Disordered" evidence="1">
    <location>
        <begin position="313"/>
        <end position="349"/>
    </location>
</feature>
<keyword evidence="2" id="KW-0732">Signal</keyword>
<dbReference type="InterPro" id="IPR018392">
    <property type="entry name" value="LysM"/>
</dbReference>
<evidence type="ECO:0000259" key="3">
    <source>
        <dbReference type="PROSITE" id="PS51782"/>
    </source>
</evidence>
<feature type="region of interest" description="Disordered" evidence="1">
    <location>
        <begin position="164"/>
        <end position="192"/>
    </location>
</feature>
<dbReference type="Gene3D" id="3.40.630.40">
    <property type="entry name" value="Zn-dependent exopeptidases"/>
    <property type="match status" value="1"/>
</dbReference>
<feature type="domain" description="LysM" evidence="3">
    <location>
        <begin position="267"/>
        <end position="310"/>
    </location>
</feature>
<protein>
    <submittedName>
        <fullName evidence="4">LysM peptidoglycan-binding domain-containing protein</fullName>
    </submittedName>
</protein>
<feature type="domain" description="LysM" evidence="3">
    <location>
        <begin position="348"/>
        <end position="391"/>
    </location>
</feature>
<dbReference type="PRINTS" id="PR01217">
    <property type="entry name" value="PRICHEXTENSN"/>
</dbReference>
<dbReference type="GO" id="GO:0008745">
    <property type="term" value="F:N-acetylmuramoyl-L-alanine amidase activity"/>
    <property type="evidence" value="ECO:0007669"/>
    <property type="project" value="InterPro"/>
</dbReference>
<dbReference type="PROSITE" id="PS51782">
    <property type="entry name" value="LYSM"/>
    <property type="match status" value="5"/>
</dbReference>
<dbReference type="PANTHER" id="PTHR33734:SF22">
    <property type="entry name" value="MEMBRANE-BOUND LYTIC MUREIN TRANSGLYCOSYLASE D"/>
    <property type="match status" value="1"/>
</dbReference>
<feature type="compositionally biased region" description="Low complexity" evidence="1">
    <location>
        <begin position="164"/>
        <end position="179"/>
    </location>
</feature>
<reference evidence="4 5" key="1">
    <citation type="submission" date="2019-11" db="EMBL/GenBank/DDBJ databases">
        <title>Characterisation of Fundicoccus ignavus gen. nov. sp. nov., a novel genus of the family Aerococcaceae from bulk tank milk.</title>
        <authorList>
            <person name="Siebert A."/>
            <person name="Huptas C."/>
            <person name="Wenning M."/>
            <person name="Scherer S."/>
            <person name="Doll E.V."/>
        </authorList>
    </citation>
    <scope>NUCLEOTIDE SEQUENCE [LARGE SCALE GENOMIC DNA]</scope>
    <source>
        <strain evidence="4 5">DSM 109652</strain>
    </source>
</reference>
<feature type="region of interest" description="Disordered" evidence="1">
    <location>
        <begin position="493"/>
        <end position="520"/>
    </location>
</feature>
<dbReference type="GO" id="GO:0008932">
    <property type="term" value="F:lytic endotransglycosylase activity"/>
    <property type="evidence" value="ECO:0007669"/>
    <property type="project" value="TreeGrafter"/>
</dbReference>
<dbReference type="InterPro" id="IPR036779">
    <property type="entry name" value="LysM_dom_sf"/>
</dbReference>
<dbReference type="EMBL" id="WJQT01000012">
    <property type="protein sequence ID" value="MRJ47662.1"/>
    <property type="molecule type" value="Genomic_DNA"/>
</dbReference>
<organism evidence="4 5">
    <name type="scientific">Fundicoccus ignavus</name>
    <dbReference type="NCBI Taxonomy" id="2664442"/>
    <lineage>
        <taxon>Bacteria</taxon>
        <taxon>Bacillati</taxon>
        <taxon>Bacillota</taxon>
        <taxon>Bacilli</taxon>
        <taxon>Lactobacillales</taxon>
        <taxon>Aerococcaceae</taxon>
        <taxon>Fundicoccus</taxon>
    </lineage>
</organism>
<accession>A0A844C3H6</accession>
<dbReference type="SUPFAM" id="SSF54106">
    <property type="entry name" value="LysM domain"/>
    <property type="match status" value="5"/>
</dbReference>
<evidence type="ECO:0000313" key="4">
    <source>
        <dbReference type="EMBL" id="MRJ47662.1"/>
    </source>
</evidence>
<dbReference type="CDD" id="cd02696">
    <property type="entry name" value="MurNAc-LAA"/>
    <property type="match status" value="1"/>
</dbReference>
<dbReference type="Pfam" id="PF01476">
    <property type="entry name" value="LysM"/>
    <property type="match status" value="5"/>
</dbReference>
<feature type="region of interest" description="Disordered" evidence="1">
    <location>
        <begin position="236"/>
        <end position="269"/>
    </location>
</feature>
<gene>
    <name evidence="4" type="ORF">GF867_08795</name>
</gene>
<comment type="caution">
    <text evidence="4">The sequence shown here is derived from an EMBL/GenBank/DDBJ whole genome shotgun (WGS) entry which is preliminary data.</text>
</comment>
<dbReference type="Proteomes" id="UP000440066">
    <property type="component" value="Unassembled WGS sequence"/>
</dbReference>
<feature type="region of interest" description="Disordered" evidence="1">
    <location>
        <begin position="395"/>
        <end position="447"/>
    </location>
</feature>
<dbReference type="InterPro" id="IPR002508">
    <property type="entry name" value="MurNAc-LAA_cat"/>
</dbReference>
<dbReference type="SUPFAM" id="SSF53187">
    <property type="entry name" value="Zn-dependent exopeptidases"/>
    <property type="match status" value="1"/>
</dbReference>
<dbReference type="PANTHER" id="PTHR33734">
    <property type="entry name" value="LYSM DOMAIN-CONTAINING GPI-ANCHORED PROTEIN 2"/>
    <property type="match status" value="1"/>
</dbReference>
<feature type="compositionally biased region" description="Pro residues" evidence="1">
    <location>
        <begin position="243"/>
        <end position="256"/>
    </location>
</feature>
<dbReference type="RefSeq" id="WP_153832733.1">
    <property type="nucleotide sequence ID" value="NZ_WJQT01000012.1"/>
</dbReference>
<name>A0A844C3H6_9LACT</name>
<dbReference type="AlphaFoldDB" id="A0A844C3H6"/>
<feature type="compositionally biased region" description="Basic and acidic residues" evidence="1">
    <location>
        <begin position="403"/>
        <end position="441"/>
    </location>
</feature>
<dbReference type="Gene3D" id="3.10.350.10">
    <property type="entry name" value="LysM domain"/>
    <property type="match status" value="5"/>
</dbReference>
<feature type="compositionally biased region" description="Pro residues" evidence="1">
    <location>
        <begin position="499"/>
        <end position="513"/>
    </location>
</feature>